<evidence type="ECO:0000313" key="3">
    <source>
        <dbReference type="WBParaSite" id="Csp11.Scaffold525.g3054.t1"/>
    </source>
</evidence>
<reference evidence="3" key="1">
    <citation type="submission" date="2016-11" db="UniProtKB">
        <authorList>
            <consortium name="WormBaseParasite"/>
        </authorList>
    </citation>
    <scope>IDENTIFICATION</scope>
</reference>
<feature type="compositionally biased region" description="Low complexity" evidence="1">
    <location>
        <begin position="192"/>
        <end position="204"/>
    </location>
</feature>
<dbReference type="Proteomes" id="UP000095282">
    <property type="component" value="Unplaced"/>
</dbReference>
<feature type="region of interest" description="Disordered" evidence="1">
    <location>
        <begin position="192"/>
        <end position="224"/>
    </location>
</feature>
<name>A0A1I7T740_9PELO</name>
<keyword evidence="2" id="KW-1185">Reference proteome</keyword>
<accession>A0A1I7T740</accession>
<evidence type="ECO:0000256" key="1">
    <source>
        <dbReference type="SAM" id="MobiDB-lite"/>
    </source>
</evidence>
<evidence type="ECO:0000313" key="2">
    <source>
        <dbReference type="Proteomes" id="UP000095282"/>
    </source>
</evidence>
<feature type="compositionally biased region" description="Polar residues" evidence="1">
    <location>
        <begin position="141"/>
        <end position="151"/>
    </location>
</feature>
<dbReference type="WBParaSite" id="Csp11.Scaffold525.g3054.t1">
    <property type="protein sequence ID" value="Csp11.Scaffold525.g3054.t1"/>
    <property type="gene ID" value="Csp11.Scaffold525.g3054"/>
</dbReference>
<dbReference type="AlphaFoldDB" id="A0A1I7T740"/>
<protein>
    <submittedName>
        <fullName evidence="3">Uncharacterized protein</fullName>
    </submittedName>
</protein>
<sequence length="268" mass="29506">MSHGDLLFQNEVLVGILTCRFRSHTYFRKIEALEILICELNGICGGTSFVKSESTRAPTGSSIGSFTIERTSHKATRTSAGTLLGSTTTENSITKFTGASTGTSSYFSALESSASNPTTTSYGTPFNSTSTESISDKTSTEHSATSPTPTKLKTRYVPKSAIPAQPPNNTIQDDFYVEYEEYSGVKRQEPALSMPGLSESSSSLTTPIVVSSEKSEKAKQPKKILTTEEEYEEWQKEWERPDEFDHDLYRSLDLRSGSIKNGIFLYSF</sequence>
<feature type="region of interest" description="Disordered" evidence="1">
    <location>
        <begin position="112"/>
        <end position="153"/>
    </location>
</feature>
<feature type="compositionally biased region" description="Polar residues" evidence="1">
    <location>
        <begin position="116"/>
        <end position="133"/>
    </location>
</feature>
<proteinExistence type="predicted"/>
<organism evidence="2 3">
    <name type="scientific">Caenorhabditis tropicalis</name>
    <dbReference type="NCBI Taxonomy" id="1561998"/>
    <lineage>
        <taxon>Eukaryota</taxon>
        <taxon>Metazoa</taxon>
        <taxon>Ecdysozoa</taxon>
        <taxon>Nematoda</taxon>
        <taxon>Chromadorea</taxon>
        <taxon>Rhabditida</taxon>
        <taxon>Rhabditina</taxon>
        <taxon>Rhabditomorpha</taxon>
        <taxon>Rhabditoidea</taxon>
        <taxon>Rhabditidae</taxon>
        <taxon>Peloderinae</taxon>
        <taxon>Caenorhabditis</taxon>
    </lineage>
</organism>